<dbReference type="InterPro" id="IPR003691">
    <property type="entry name" value="FluC"/>
</dbReference>
<keyword evidence="10" id="KW-0406">Ion transport</keyword>
<evidence type="ECO:0000256" key="2">
    <source>
        <dbReference type="ARBA" id="ARBA00022475"/>
    </source>
</evidence>
<dbReference type="Proteomes" id="UP001595987">
    <property type="component" value="Unassembled WGS sequence"/>
</dbReference>
<keyword evidence="2 10" id="KW-1003">Cell membrane</keyword>
<evidence type="ECO:0000256" key="5">
    <source>
        <dbReference type="ARBA" id="ARBA00023136"/>
    </source>
</evidence>
<keyword evidence="6 10" id="KW-0407">Ion channel</keyword>
<feature type="binding site" evidence="10">
    <location>
        <position position="72"/>
    </location>
    <ligand>
        <name>Na(+)</name>
        <dbReference type="ChEBI" id="CHEBI:29101"/>
        <note>structural</note>
    </ligand>
</feature>
<evidence type="ECO:0000256" key="1">
    <source>
        <dbReference type="ARBA" id="ARBA00004651"/>
    </source>
</evidence>
<accession>A0ABV9JGP1</accession>
<keyword evidence="10" id="KW-0479">Metal-binding</keyword>
<comment type="activity regulation">
    <text evidence="10">Na(+) is not transported, but it plays an essential structural role and its presence is essential for fluoride channel function.</text>
</comment>
<comment type="catalytic activity">
    <reaction evidence="8">
        <text>fluoride(in) = fluoride(out)</text>
        <dbReference type="Rhea" id="RHEA:76159"/>
        <dbReference type="ChEBI" id="CHEBI:17051"/>
    </reaction>
    <physiologicalReaction direction="left-to-right" evidence="8">
        <dbReference type="Rhea" id="RHEA:76160"/>
    </physiologicalReaction>
</comment>
<keyword evidence="5 10" id="KW-0472">Membrane</keyword>
<evidence type="ECO:0000256" key="3">
    <source>
        <dbReference type="ARBA" id="ARBA00022692"/>
    </source>
</evidence>
<gene>
    <name evidence="10" type="primary">fluC</name>
    <name evidence="10" type="synonym">crcB</name>
    <name evidence="11" type="ORF">ACFO26_06650</name>
</gene>
<feature type="transmembrane region" description="Helical" evidence="10">
    <location>
        <begin position="61"/>
        <end position="81"/>
    </location>
</feature>
<dbReference type="HAMAP" id="MF_00454">
    <property type="entry name" value="FluC"/>
    <property type="match status" value="1"/>
</dbReference>
<organism evidence="11 12">
    <name type="scientific">Lactococcus nasutitermitis</name>
    <dbReference type="NCBI Taxonomy" id="1652957"/>
    <lineage>
        <taxon>Bacteria</taxon>
        <taxon>Bacillati</taxon>
        <taxon>Bacillota</taxon>
        <taxon>Bacilli</taxon>
        <taxon>Lactobacillales</taxon>
        <taxon>Streptococcaceae</taxon>
        <taxon>Lactococcus</taxon>
    </lineage>
</organism>
<dbReference type="Pfam" id="PF02537">
    <property type="entry name" value="CRCB"/>
    <property type="match status" value="1"/>
</dbReference>
<feature type="transmembrane region" description="Helical" evidence="10">
    <location>
        <begin position="93"/>
        <end position="116"/>
    </location>
</feature>
<evidence type="ECO:0000313" key="12">
    <source>
        <dbReference type="Proteomes" id="UP001595987"/>
    </source>
</evidence>
<evidence type="ECO:0000256" key="4">
    <source>
        <dbReference type="ARBA" id="ARBA00022989"/>
    </source>
</evidence>
<evidence type="ECO:0000256" key="8">
    <source>
        <dbReference type="ARBA" id="ARBA00035585"/>
    </source>
</evidence>
<dbReference type="RefSeq" id="WP_213535967.1">
    <property type="nucleotide sequence ID" value="NZ_BOVQ01000005.1"/>
</dbReference>
<comment type="similarity">
    <text evidence="7 10">Belongs to the fluoride channel Fluc/FEX (TC 1.A.43) family.</text>
</comment>
<keyword evidence="10" id="KW-0813">Transport</keyword>
<evidence type="ECO:0000256" key="6">
    <source>
        <dbReference type="ARBA" id="ARBA00023303"/>
    </source>
</evidence>
<evidence type="ECO:0000256" key="9">
    <source>
        <dbReference type="ARBA" id="ARBA00049940"/>
    </source>
</evidence>
<dbReference type="EMBL" id="JBHSGD010000005">
    <property type="protein sequence ID" value="MFC4652585.1"/>
    <property type="molecule type" value="Genomic_DNA"/>
</dbReference>
<evidence type="ECO:0000256" key="10">
    <source>
        <dbReference type="HAMAP-Rule" id="MF_00454"/>
    </source>
</evidence>
<dbReference type="PANTHER" id="PTHR28259">
    <property type="entry name" value="FLUORIDE EXPORT PROTEIN 1-RELATED"/>
    <property type="match status" value="1"/>
</dbReference>
<keyword evidence="4 10" id="KW-1133">Transmembrane helix</keyword>
<sequence length="142" mass="15575">MNIIIVFLFGILGGLSRFEISSYLPKIGAFPIATLLINLVGCYLFTFLIKNYLTAKNAKARTILALGTGYIGTFTTFSSFMMDSDNLLTTQHYWLLSLYVLLTVGGGLAMAALGMYHGRLAVAFPTATELEEEVKEESEANK</sequence>
<comment type="function">
    <text evidence="9 10">Fluoride-specific ion channel. Important for reducing fluoride concentration in the cell, thus reducing its toxicity.</text>
</comment>
<name>A0ABV9JGP1_9LACT</name>
<keyword evidence="3 10" id="KW-0812">Transmembrane</keyword>
<reference evidence="12" key="1">
    <citation type="journal article" date="2019" name="Int. J. Syst. Evol. Microbiol.">
        <title>The Global Catalogue of Microorganisms (GCM) 10K type strain sequencing project: providing services to taxonomists for standard genome sequencing and annotation.</title>
        <authorList>
            <consortium name="The Broad Institute Genomics Platform"/>
            <consortium name="The Broad Institute Genome Sequencing Center for Infectious Disease"/>
            <person name="Wu L."/>
            <person name="Ma J."/>
        </authorList>
    </citation>
    <scope>NUCLEOTIDE SEQUENCE [LARGE SCALE GENOMIC DNA]</scope>
    <source>
        <strain evidence="12">CCUG 63287</strain>
    </source>
</reference>
<evidence type="ECO:0000256" key="7">
    <source>
        <dbReference type="ARBA" id="ARBA00035120"/>
    </source>
</evidence>
<feature type="binding site" evidence="10">
    <location>
        <position position="75"/>
    </location>
    <ligand>
        <name>Na(+)</name>
        <dbReference type="ChEBI" id="CHEBI:29101"/>
        <note>structural</note>
    </ligand>
</feature>
<protein>
    <recommendedName>
        <fullName evidence="10">Fluoride-specific ion channel FluC</fullName>
    </recommendedName>
</protein>
<comment type="caution">
    <text evidence="11">The sequence shown here is derived from an EMBL/GenBank/DDBJ whole genome shotgun (WGS) entry which is preliminary data.</text>
</comment>
<comment type="subcellular location">
    <subcellularLocation>
        <location evidence="1 10">Cell membrane</location>
        <topology evidence="1 10">Multi-pass membrane protein</topology>
    </subcellularLocation>
</comment>
<dbReference type="PANTHER" id="PTHR28259:SF1">
    <property type="entry name" value="FLUORIDE EXPORT PROTEIN 1-RELATED"/>
    <property type="match status" value="1"/>
</dbReference>
<feature type="transmembrane region" description="Helical" evidence="10">
    <location>
        <begin position="27"/>
        <end position="49"/>
    </location>
</feature>
<keyword evidence="10" id="KW-0915">Sodium</keyword>
<keyword evidence="12" id="KW-1185">Reference proteome</keyword>
<evidence type="ECO:0000313" key="11">
    <source>
        <dbReference type="EMBL" id="MFC4652585.1"/>
    </source>
</evidence>
<proteinExistence type="inferred from homology"/>